<keyword evidence="1" id="KW-0732">Signal</keyword>
<comment type="caution">
    <text evidence="2">The sequence shown here is derived from an EMBL/GenBank/DDBJ whole genome shotgun (WGS) entry which is preliminary data.</text>
</comment>
<keyword evidence="3" id="KW-1185">Reference proteome</keyword>
<evidence type="ECO:0000256" key="1">
    <source>
        <dbReference type="SAM" id="SignalP"/>
    </source>
</evidence>
<accession>A0ABS4CWT0</accession>
<proteinExistence type="predicted"/>
<reference evidence="2 3" key="1">
    <citation type="submission" date="2021-01" db="EMBL/GenBank/DDBJ databases">
        <title>Genomic Encyclopedia of Type Strains, Phase IV (KMG-IV): sequencing the most valuable type-strain genomes for metagenomic binning, comparative biology and taxonomic classification.</title>
        <authorList>
            <person name="Goeker M."/>
        </authorList>
    </citation>
    <scope>NUCLEOTIDE SEQUENCE [LARGE SCALE GENOMIC DNA]</scope>
    <source>
        <strain evidence="2 3">DSM 103394</strain>
    </source>
</reference>
<dbReference type="EMBL" id="JAFDST010000002">
    <property type="protein sequence ID" value="MBP1081475.1"/>
    <property type="molecule type" value="Genomic_DNA"/>
</dbReference>
<dbReference type="Proteomes" id="UP000674416">
    <property type="component" value="Unassembled WGS sequence"/>
</dbReference>
<evidence type="ECO:0000313" key="2">
    <source>
        <dbReference type="EMBL" id="MBP1081475.1"/>
    </source>
</evidence>
<name>A0ABS4CWT0_9BACI</name>
<feature type="signal peptide" evidence="1">
    <location>
        <begin position="1"/>
        <end position="35"/>
    </location>
</feature>
<feature type="chain" id="PRO_5047408288" evidence="1">
    <location>
        <begin position="36"/>
        <end position="148"/>
    </location>
</feature>
<sequence>MKVMKMFKPKKVIVPVIMMVFSLIMTVSVPFTASAAGWDYMGEDWFRTQSKNFKSGGGDFRVCLPYYSPKGYYYLFEEDPYNPDDQVKSGVYFGNSTSDDFYYTESAHGLYCHVFRDVNAWVDGSNNQAEFYVKRYSDNGTVYVEAWD</sequence>
<dbReference type="RefSeq" id="WP_053604357.1">
    <property type="nucleotide sequence ID" value="NZ_JAFDST010000002.1"/>
</dbReference>
<protein>
    <submittedName>
        <fullName evidence="2">Uncharacterized protein</fullName>
    </submittedName>
</protein>
<organism evidence="2 3">
    <name type="scientific">Bacillus capparidis</name>
    <dbReference type="NCBI Taxonomy" id="1840411"/>
    <lineage>
        <taxon>Bacteria</taxon>
        <taxon>Bacillati</taxon>
        <taxon>Bacillota</taxon>
        <taxon>Bacilli</taxon>
        <taxon>Bacillales</taxon>
        <taxon>Bacillaceae</taxon>
        <taxon>Bacillus</taxon>
    </lineage>
</organism>
<evidence type="ECO:0000313" key="3">
    <source>
        <dbReference type="Proteomes" id="UP000674416"/>
    </source>
</evidence>
<gene>
    <name evidence="2" type="ORF">JOC74_001968</name>
</gene>